<evidence type="ECO:0000313" key="7">
    <source>
        <dbReference type="EMBL" id="MCW3788164.1"/>
    </source>
</evidence>
<dbReference type="CDD" id="cd00609">
    <property type="entry name" value="AAT_like"/>
    <property type="match status" value="1"/>
</dbReference>
<evidence type="ECO:0000313" key="8">
    <source>
        <dbReference type="Proteomes" id="UP001209229"/>
    </source>
</evidence>
<dbReference type="InterPro" id="IPR015421">
    <property type="entry name" value="PyrdxlP-dep_Trfase_major"/>
</dbReference>
<dbReference type="Pfam" id="PF00155">
    <property type="entry name" value="Aminotran_1_2"/>
    <property type="match status" value="1"/>
</dbReference>
<evidence type="ECO:0000256" key="2">
    <source>
        <dbReference type="ARBA" id="ARBA00022898"/>
    </source>
</evidence>
<evidence type="ECO:0000256" key="5">
    <source>
        <dbReference type="ARBA" id="ARBA00023163"/>
    </source>
</evidence>
<dbReference type="EMBL" id="JAPDPJ010000045">
    <property type="protein sequence ID" value="MCW3788164.1"/>
    <property type="molecule type" value="Genomic_DNA"/>
</dbReference>
<dbReference type="PANTHER" id="PTHR46577">
    <property type="entry name" value="HTH-TYPE TRANSCRIPTIONAL REGULATORY PROTEIN GABR"/>
    <property type="match status" value="1"/>
</dbReference>
<protein>
    <submittedName>
        <fullName evidence="7">PLP-dependent aminotransferase family protein</fullName>
    </submittedName>
</protein>
<keyword evidence="7" id="KW-0808">Transferase</keyword>
<keyword evidence="7" id="KW-0032">Aminotransferase</keyword>
<dbReference type="InterPro" id="IPR000524">
    <property type="entry name" value="Tscrpt_reg_HTH_GntR"/>
</dbReference>
<dbReference type="InterPro" id="IPR015424">
    <property type="entry name" value="PyrdxlP-dep_Trfase"/>
</dbReference>
<dbReference type="InterPro" id="IPR036388">
    <property type="entry name" value="WH-like_DNA-bd_sf"/>
</dbReference>
<accession>A0AAE3M6S2</accession>
<dbReference type="GO" id="GO:0008483">
    <property type="term" value="F:transaminase activity"/>
    <property type="evidence" value="ECO:0007669"/>
    <property type="project" value="UniProtKB-KW"/>
</dbReference>
<proteinExistence type="inferred from homology"/>
<evidence type="ECO:0000256" key="4">
    <source>
        <dbReference type="ARBA" id="ARBA00023125"/>
    </source>
</evidence>
<dbReference type="CDD" id="cd07377">
    <property type="entry name" value="WHTH_GntR"/>
    <property type="match status" value="1"/>
</dbReference>
<dbReference type="SMART" id="SM00345">
    <property type="entry name" value="HTH_GNTR"/>
    <property type="match status" value="1"/>
</dbReference>
<keyword evidence="2" id="KW-0663">Pyridoxal phosphate</keyword>
<keyword evidence="3" id="KW-0805">Transcription regulation</keyword>
<dbReference type="PANTHER" id="PTHR46577:SF1">
    <property type="entry name" value="HTH-TYPE TRANSCRIPTIONAL REGULATORY PROTEIN GABR"/>
    <property type="match status" value="1"/>
</dbReference>
<dbReference type="SUPFAM" id="SSF46785">
    <property type="entry name" value="Winged helix' DNA-binding domain"/>
    <property type="match status" value="1"/>
</dbReference>
<dbReference type="InterPro" id="IPR004839">
    <property type="entry name" value="Aminotransferase_I/II_large"/>
</dbReference>
<dbReference type="RefSeq" id="WP_301191725.1">
    <property type="nucleotide sequence ID" value="NZ_JAPDPJ010000045.1"/>
</dbReference>
<sequence>MMNTNLTVIINRIRLSLEKQMTKDSLHKYASLYQAIKNCIINLELPEGMHLPSTRILADEMKLSRTTVIKAYELLLIEKLIESKNCSGYKVSYSPENTSNPKIETSKNYNAEIYPQISEKGEACLKNISLINRHSDANLAFRPGLPPLDIFPVNQWKKLTNSYWRYVKSSSLSYSSSSGIDSLKKNICNYLNITRNIKCSPHQVFIVSGSLQSLYLVSNVLLNKGDCVAMENPTFPNVHSIFKSMLANILPVNIDNEGIKVKELTNNHLATPKLVHTTPSNQYPFCVKMSLSRRLELLKWASESKALIIENDYESPVGNYQESIPSIYSIDKEDRTIYMSTFNRLLHPSIRLGYMIVPEYLVSPIKAFQEHSHRFVSPSVQLVMDQFIERNYLLKHLQHMIEVAQERRDLFISKLESQTSKLTIEHTPFRSLHVTAFLDNNLDESQVINLLRQNNIVVHSLKKCYVSKDSKAGLIFGYSPVPAPVLKEKVEKMAKIINSI</sequence>
<dbReference type="GO" id="GO:0003700">
    <property type="term" value="F:DNA-binding transcription factor activity"/>
    <property type="evidence" value="ECO:0007669"/>
    <property type="project" value="InterPro"/>
</dbReference>
<dbReference type="PROSITE" id="PS50949">
    <property type="entry name" value="HTH_GNTR"/>
    <property type="match status" value="1"/>
</dbReference>
<dbReference type="Gene3D" id="1.10.10.10">
    <property type="entry name" value="Winged helix-like DNA-binding domain superfamily/Winged helix DNA-binding domain"/>
    <property type="match status" value="1"/>
</dbReference>
<organism evidence="7 8">
    <name type="scientific">Plebeiibacterium sediminum</name>
    <dbReference type="NCBI Taxonomy" id="2992112"/>
    <lineage>
        <taxon>Bacteria</taxon>
        <taxon>Pseudomonadati</taxon>
        <taxon>Bacteroidota</taxon>
        <taxon>Bacteroidia</taxon>
        <taxon>Marinilabiliales</taxon>
        <taxon>Marinilabiliaceae</taxon>
        <taxon>Plebeiibacterium</taxon>
    </lineage>
</organism>
<name>A0AAE3M6S2_9BACT</name>
<dbReference type="Gene3D" id="3.40.640.10">
    <property type="entry name" value="Type I PLP-dependent aspartate aminotransferase-like (Major domain)"/>
    <property type="match status" value="1"/>
</dbReference>
<dbReference type="SUPFAM" id="SSF53383">
    <property type="entry name" value="PLP-dependent transferases"/>
    <property type="match status" value="1"/>
</dbReference>
<keyword evidence="5" id="KW-0804">Transcription</keyword>
<dbReference type="InterPro" id="IPR036390">
    <property type="entry name" value="WH_DNA-bd_sf"/>
</dbReference>
<evidence type="ECO:0000256" key="3">
    <source>
        <dbReference type="ARBA" id="ARBA00023015"/>
    </source>
</evidence>
<gene>
    <name evidence="7" type="ORF">OM075_16955</name>
</gene>
<feature type="domain" description="HTH gntR-type" evidence="6">
    <location>
        <begin position="26"/>
        <end position="94"/>
    </location>
</feature>
<dbReference type="Proteomes" id="UP001209229">
    <property type="component" value="Unassembled WGS sequence"/>
</dbReference>
<comment type="caution">
    <text evidence="7">The sequence shown here is derived from an EMBL/GenBank/DDBJ whole genome shotgun (WGS) entry which is preliminary data.</text>
</comment>
<dbReference type="AlphaFoldDB" id="A0AAE3M6S2"/>
<comment type="similarity">
    <text evidence="1">In the C-terminal section; belongs to the class-I pyridoxal-phosphate-dependent aminotransferase family.</text>
</comment>
<keyword evidence="4" id="KW-0238">DNA-binding</keyword>
<evidence type="ECO:0000259" key="6">
    <source>
        <dbReference type="PROSITE" id="PS50949"/>
    </source>
</evidence>
<evidence type="ECO:0000256" key="1">
    <source>
        <dbReference type="ARBA" id="ARBA00005384"/>
    </source>
</evidence>
<keyword evidence="8" id="KW-1185">Reference proteome</keyword>
<dbReference type="Pfam" id="PF00392">
    <property type="entry name" value="GntR"/>
    <property type="match status" value="1"/>
</dbReference>
<dbReference type="GO" id="GO:0003677">
    <property type="term" value="F:DNA binding"/>
    <property type="evidence" value="ECO:0007669"/>
    <property type="project" value="UniProtKB-KW"/>
</dbReference>
<dbReference type="GO" id="GO:0030170">
    <property type="term" value="F:pyridoxal phosphate binding"/>
    <property type="evidence" value="ECO:0007669"/>
    <property type="project" value="InterPro"/>
</dbReference>
<dbReference type="InterPro" id="IPR051446">
    <property type="entry name" value="HTH_trans_reg/aminotransferase"/>
</dbReference>
<reference evidence="7" key="1">
    <citation type="submission" date="2022-10" db="EMBL/GenBank/DDBJ databases">
        <authorList>
            <person name="Yu W.X."/>
        </authorList>
    </citation>
    <scope>NUCLEOTIDE SEQUENCE</scope>
    <source>
        <strain evidence="7">AAT</strain>
    </source>
</reference>